<feature type="transmembrane region" description="Helical" evidence="2">
    <location>
        <begin position="99"/>
        <end position="121"/>
    </location>
</feature>
<sequence length="291" mass="29078">MNTAPHLRLEDRPAFERVLDEALRAVRERPAPDAGPRRPTDEQLRAAATAATAAITACAAVEYERFVRLREELRRPGNAPSAQAGAGPAGDAGGARAGLLAVLSVLAPALAGTAAVIFLLVGHLLRLLTPEPSIAAPMRGAGWAFAALAAVSLLAASVGLLVTAVRHGSGALRAEGRDGRSGPDGPDGPEGSLAEEVARARETWRAALLERGVLPFLHEVLDGAAPGPAVPPADAGAGAGPAGSAAGAAETGGSRHPRLGYTHPGFSSPAAGAARDADAGPGFSGPGHAPD</sequence>
<feature type="transmembrane region" description="Helical" evidence="2">
    <location>
        <begin position="141"/>
        <end position="165"/>
    </location>
</feature>
<keyword evidence="2" id="KW-0812">Transmembrane</keyword>
<feature type="region of interest" description="Disordered" evidence="1">
    <location>
        <begin position="171"/>
        <end position="194"/>
    </location>
</feature>
<evidence type="ECO:0000313" key="3">
    <source>
        <dbReference type="EMBL" id="MFD1829024.1"/>
    </source>
</evidence>
<organism evidence="3 4">
    <name type="scientific">Streptomyces desertarenae</name>
    <dbReference type="NCBI Taxonomy" id="2666184"/>
    <lineage>
        <taxon>Bacteria</taxon>
        <taxon>Bacillati</taxon>
        <taxon>Actinomycetota</taxon>
        <taxon>Actinomycetes</taxon>
        <taxon>Kitasatosporales</taxon>
        <taxon>Streptomycetaceae</taxon>
        <taxon>Streptomyces</taxon>
    </lineage>
</organism>
<keyword evidence="2" id="KW-0472">Membrane</keyword>
<evidence type="ECO:0000256" key="2">
    <source>
        <dbReference type="SAM" id="Phobius"/>
    </source>
</evidence>
<dbReference type="EMBL" id="JBHUFU010000002">
    <property type="protein sequence ID" value="MFD1829024.1"/>
    <property type="molecule type" value="Genomic_DNA"/>
</dbReference>
<dbReference type="RefSeq" id="WP_380897157.1">
    <property type="nucleotide sequence ID" value="NZ_JBHUFU010000002.1"/>
</dbReference>
<proteinExistence type="predicted"/>
<feature type="compositionally biased region" description="Low complexity" evidence="1">
    <location>
        <begin position="228"/>
        <end position="252"/>
    </location>
</feature>
<protein>
    <recommendedName>
        <fullName evidence="5">Transmembrane protein</fullName>
    </recommendedName>
</protein>
<accession>A0ABW4PFI0</accession>
<gene>
    <name evidence="3" type="ORF">ACFSJS_05010</name>
</gene>
<evidence type="ECO:0008006" key="5">
    <source>
        <dbReference type="Google" id="ProtNLM"/>
    </source>
</evidence>
<feature type="compositionally biased region" description="Basic and acidic residues" evidence="1">
    <location>
        <begin position="26"/>
        <end position="44"/>
    </location>
</feature>
<evidence type="ECO:0000313" key="4">
    <source>
        <dbReference type="Proteomes" id="UP001597365"/>
    </source>
</evidence>
<dbReference type="Proteomes" id="UP001597365">
    <property type="component" value="Unassembled WGS sequence"/>
</dbReference>
<keyword evidence="4" id="KW-1185">Reference proteome</keyword>
<feature type="region of interest" description="Disordered" evidence="1">
    <location>
        <begin position="26"/>
        <end position="46"/>
    </location>
</feature>
<name>A0ABW4PFI0_9ACTN</name>
<keyword evidence="2" id="KW-1133">Transmembrane helix</keyword>
<comment type="caution">
    <text evidence="3">The sequence shown here is derived from an EMBL/GenBank/DDBJ whole genome shotgun (WGS) entry which is preliminary data.</text>
</comment>
<feature type="region of interest" description="Disordered" evidence="1">
    <location>
        <begin position="228"/>
        <end position="291"/>
    </location>
</feature>
<evidence type="ECO:0000256" key="1">
    <source>
        <dbReference type="SAM" id="MobiDB-lite"/>
    </source>
</evidence>
<reference evidence="4" key="1">
    <citation type="journal article" date="2019" name="Int. J. Syst. Evol. Microbiol.">
        <title>The Global Catalogue of Microorganisms (GCM) 10K type strain sequencing project: providing services to taxonomists for standard genome sequencing and annotation.</title>
        <authorList>
            <consortium name="The Broad Institute Genomics Platform"/>
            <consortium name="The Broad Institute Genome Sequencing Center for Infectious Disease"/>
            <person name="Wu L."/>
            <person name="Ma J."/>
        </authorList>
    </citation>
    <scope>NUCLEOTIDE SEQUENCE [LARGE SCALE GENOMIC DNA]</scope>
    <source>
        <strain evidence="4">CGMCC 4.7455</strain>
    </source>
</reference>